<dbReference type="InterPro" id="IPR029058">
    <property type="entry name" value="AB_hydrolase_fold"/>
</dbReference>
<keyword evidence="1 3" id="KW-0378">Hydrolase</keyword>
<dbReference type="Proteomes" id="UP000403266">
    <property type="component" value="Unassembled WGS sequence"/>
</dbReference>
<dbReference type="AlphaFoldDB" id="A0A5N7MUS9"/>
<evidence type="ECO:0000313" key="3">
    <source>
        <dbReference type="EMBL" id="MPR30732.1"/>
    </source>
</evidence>
<evidence type="ECO:0000259" key="2">
    <source>
        <dbReference type="Pfam" id="PF00561"/>
    </source>
</evidence>
<sequence length="297" mass="33091">MRAGFTSETIETDDTRIFVCWAGMGPPLLLLHGFPQTYLMWREVAPRLAHRFTVICPDLRGYGRSGCPVSRPDHAPYAKRAIAQDLVVVMEKLGFETFSVAGHDRGARVAYRLAFDHAGRVERLAVLDIVPTAEVWERADKRFACTYWPWSLLAQSEPLPERLILAAPEAIIDDALGSWGSRSTAFSPEVRAAYIAALRDPAHVHAICEEYRAAATLDHEHDAEDRRAGRRIKCPTLVLWSGHGPLDTWYTDVGGPLALWRLWADDVGGGPLKAGHFFPEEIPDRTAQELMSFFAGS</sequence>
<keyword evidence="4" id="KW-1185">Reference proteome</keyword>
<organism evidence="3 4">
    <name type="scientific">Microvirga tunisiensis</name>
    <dbReference type="NCBI Taxonomy" id="2108360"/>
    <lineage>
        <taxon>Bacteria</taxon>
        <taxon>Pseudomonadati</taxon>
        <taxon>Pseudomonadota</taxon>
        <taxon>Alphaproteobacteria</taxon>
        <taxon>Hyphomicrobiales</taxon>
        <taxon>Methylobacteriaceae</taxon>
        <taxon>Microvirga</taxon>
    </lineage>
</organism>
<protein>
    <submittedName>
        <fullName evidence="3">Alpha/beta hydrolase</fullName>
    </submittedName>
</protein>
<dbReference type="Pfam" id="PF00561">
    <property type="entry name" value="Abhydrolase_1"/>
    <property type="match status" value="1"/>
</dbReference>
<dbReference type="PRINTS" id="PR00412">
    <property type="entry name" value="EPOXHYDRLASE"/>
</dbReference>
<evidence type="ECO:0000313" key="4">
    <source>
        <dbReference type="Proteomes" id="UP000403266"/>
    </source>
</evidence>
<dbReference type="Gene3D" id="3.40.50.1820">
    <property type="entry name" value="alpha/beta hydrolase"/>
    <property type="match status" value="1"/>
</dbReference>
<dbReference type="RefSeq" id="WP_152717622.1">
    <property type="nucleotide sequence ID" value="NZ_VOSJ01000462.1"/>
</dbReference>
<dbReference type="PANTHER" id="PTHR43329">
    <property type="entry name" value="EPOXIDE HYDROLASE"/>
    <property type="match status" value="1"/>
</dbReference>
<dbReference type="GO" id="GO:0016787">
    <property type="term" value="F:hydrolase activity"/>
    <property type="evidence" value="ECO:0007669"/>
    <property type="project" value="UniProtKB-KW"/>
</dbReference>
<dbReference type="EMBL" id="VOSK01000433">
    <property type="protein sequence ID" value="MPR30732.1"/>
    <property type="molecule type" value="Genomic_DNA"/>
</dbReference>
<reference evidence="3 4" key="1">
    <citation type="journal article" date="2019" name="Syst. Appl. Microbiol.">
        <title>Microvirga tunisiensis sp. nov., a root nodule symbiotic bacterium isolated from Lupinus micranthus and L. luteus grown in Northern Tunisia.</title>
        <authorList>
            <person name="Msaddak A."/>
            <person name="Rejili M."/>
            <person name="Duran D."/>
            <person name="Mars M."/>
            <person name="Palacios J.M."/>
            <person name="Ruiz-Argueso T."/>
            <person name="Rey L."/>
            <person name="Imperial J."/>
        </authorList>
    </citation>
    <scope>NUCLEOTIDE SEQUENCE [LARGE SCALE GENOMIC DNA]</scope>
    <source>
        <strain evidence="3 4">Lmie10</strain>
    </source>
</reference>
<accession>A0A5N7MUS9</accession>
<evidence type="ECO:0000256" key="1">
    <source>
        <dbReference type="ARBA" id="ARBA00022801"/>
    </source>
</evidence>
<comment type="caution">
    <text evidence="3">The sequence shown here is derived from an EMBL/GenBank/DDBJ whole genome shotgun (WGS) entry which is preliminary data.</text>
</comment>
<dbReference type="InterPro" id="IPR000639">
    <property type="entry name" value="Epox_hydrolase-like"/>
</dbReference>
<gene>
    <name evidence="3" type="ORF">FS320_38630</name>
</gene>
<name>A0A5N7MUS9_9HYPH</name>
<proteinExistence type="predicted"/>
<dbReference type="OrthoDB" id="9812774at2"/>
<dbReference type="InterPro" id="IPR000073">
    <property type="entry name" value="AB_hydrolase_1"/>
</dbReference>
<dbReference type="SUPFAM" id="SSF53474">
    <property type="entry name" value="alpha/beta-Hydrolases"/>
    <property type="match status" value="1"/>
</dbReference>
<feature type="domain" description="AB hydrolase-1" evidence="2">
    <location>
        <begin position="26"/>
        <end position="247"/>
    </location>
</feature>